<feature type="transmembrane region" description="Helical" evidence="1">
    <location>
        <begin position="147"/>
        <end position="165"/>
    </location>
</feature>
<evidence type="ECO:0000313" key="2">
    <source>
        <dbReference type="EMBL" id="KPK63220.1"/>
    </source>
</evidence>
<proteinExistence type="predicted"/>
<keyword evidence="1" id="KW-0812">Transmembrane</keyword>
<feature type="transmembrane region" description="Helical" evidence="1">
    <location>
        <begin position="72"/>
        <end position="92"/>
    </location>
</feature>
<keyword evidence="1" id="KW-1133">Transmembrane helix</keyword>
<accession>A0A0S8FTC6</accession>
<organism evidence="2 3">
    <name type="scientific">candidate division WOR_3 bacterium SM23_42</name>
    <dbReference type="NCBI Taxonomy" id="1703779"/>
    <lineage>
        <taxon>Bacteria</taxon>
        <taxon>Bacteria division WOR-3</taxon>
    </lineage>
</organism>
<dbReference type="EMBL" id="LJUJ01000016">
    <property type="protein sequence ID" value="KPK63220.1"/>
    <property type="molecule type" value="Genomic_DNA"/>
</dbReference>
<dbReference type="AlphaFoldDB" id="A0A0S8FTC6"/>
<dbReference type="Proteomes" id="UP000051373">
    <property type="component" value="Unassembled WGS sequence"/>
</dbReference>
<name>A0A0S8FTC6_UNCW3</name>
<dbReference type="STRING" id="1703779.AMJ83_07635"/>
<feature type="transmembrane region" description="Helical" evidence="1">
    <location>
        <begin position="7"/>
        <end position="27"/>
    </location>
</feature>
<feature type="transmembrane region" description="Helical" evidence="1">
    <location>
        <begin position="190"/>
        <end position="210"/>
    </location>
</feature>
<feature type="transmembrane region" description="Helical" evidence="1">
    <location>
        <begin position="39"/>
        <end position="60"/>
    </location>
</feature>
<evidence type="ECO:0000256" key="1">
    <source>
        <dbReference type="SAM" id="Phobius"/>
    </source>
</evidence>
<feature type="transmembrane region" description="Helical" evidence="1">
    <location>
        <begin position="112"/>
        <end position="135"/>
    </location>
</feature>
<comment type="caution">
    <text evidence="2">The sequence shown here is derived from an EMBL/GenBank/DDBJ whole genome shotgun (WGS) entry which is preliminary data.</text>
</comment>
<sequence>MKRTFPLILVFVFGILGIIPFFVPHPVVQNADGFLRNEFLRILVAFALVLGLGSLLKVHIDKIKRRRENWQYSWILIISFLISAIIGLFGGVRGTGILPTSIGSFQFDIWTIYWNVVMPLGSTMFALLAFFMASAAYRAFRARSTEATLLLAAAFVVMLGVLPLGDRISPHLPSFAQWIMDVPNVAGQRGILFGVALGALATALKIILGIERSWLGGGRE</sequence>
<evidence type="ECO:0000313" key="3">
    <source>
        <dbReference type="Proteomes" id="UP000051373"/>
    </source>
</evidence>
<protein>
    <submittedName>
        <fullName evidence="2">Uncharacterized protein</fullName>
    </submittedName>
</protein>
<reference evidence="2 3" key="1">
    <citation type="journal article" date="2015" name="Microbiome">
        <title>Genomic resolution of linkages in carbon, nitrogen, and sulfur cycling among widespread estuary sediment bacteria.</title>
        <authorList>
            <person name="Baker B.J."/>
            <person name="Lazar C.S."/>
            <person name="Teske A.P."/>
            <person name="Dick G.J."/>
        </authorList>
    </citation>
    <scope>NUCLEOTIDE SEQUENCE [LARGE SCALE GENOMIC DNA]</scope>
    <source>
        <strain evidence="2">SM23_42</strain>
    </source>
</reference>
<gene>
    <name evidence="2" type="ORF">AMJ83_07635</name>
</gene>
<keyword evidence="1" id="KW-0472">Membrane</keyword>